<dbReference type="InterPro" id="IPR042564">
    <property type="entry name" value="CRISPR-Cas6/Csy4_sf"/>
</dbReference>
<proteinExistence type="predicted"/>
<dbReference type="OrthoDB" id="259831at2"/>
<accession>A0A4R3MV13</accession>
<sequence>MDHYLEITLLPDPEFAPTVLMNALFAKLHRGLVDLSSTRIGVSFPGMRKEPKSRSLGERLRIHGSLADLRGLMDLPWLTGMRDHILFQGPEPIPDQVSDCRVRRVQAKSSPERLRRRLMRRRGIGEEAARQCIPDALEVRLDLPFVTLKSRSTGQTFRLFIEQQAVSQSIAGEFNNYGLSLTATVPWF</sequence>
<dbReference type="Pfam" id="PF09618">
    <property type="entry name" value="Cas_Csy4"/>
    <property type="match status" value="1"/>
</dbReference>
<protein>
    <submittedName>
        <fullName evidence="1">CRISPR-associated Csy4 family protein</fullName>
    </submittedName>
</protein>
<evidence type="ECO:0000313" key="2">
    <source>
        <dbReference type="Proteomes" id="UP000295717"/>
    </source>
</evidence>
<evidence type="ECO:0000313" key="1">
    <source>
        <dbReference type="EMBL" id="TCT20164.1"/>
    </source>
</evidence>
<dbReference type="Proteomes" id="UP000295717">
    <property type="component" value="Unassembled WGS sequence"/>
</dbReference>
<keyword evidence="2" id="KW-1185">Reference proteome</keyword>
<gene>
    <name evidence="1" type="ORF">EDC35_10691</name>
</gene>
<dbReference type="GO" id="GO:0043571">
    <property type="term" value="P:maintenance of CRISPR repeat elements"/>
    <property type="evidence" value="ECO:0007669"/>
    <property type="project" value="InterPro"/>
</dbReference>
<dbReference type="CDD" id="cd09739">
    <property type="entry name" value="Cas6_I-F"/>
    <property type="match status" value="1"/>
</dbReference>
<dbReference type="Gene3D" id="3.30.70.2540">
    <property type="entry name" value="CRISPR-associated endoribonuclease Cas6/Csy4"/>
    <property type="match status" value="1"/>
</dbReference>
<dbReference type="AlphaFoldDB" id="A0A4R3MV13"/>
<name>A0A4R3MV13_9GAMM</name>
<dbReference type="GO" id="GO:0004519">
    <property type="term" value="F:endonuclease activity"/>
    <property type="evidence" value="ECO:0007669"/>
    <property type="project" value="InterPro"/>
</dbReference>
<organism evidence="1 2">
    <name type="scientific">Thiobaca trueperi</name>
    <dbReference type="NCBI Taxonomy" id="127458"/>
    <lineage>
        <taxon>Bacteria</taxon>
        <taxon>Pseudomonadati</taxon>
        <taxon>Pseudomonadota</taxon>
        <taxon>Gammaproteobacteria</taxon>
        <taxon>Chromatiales</taxon>
        <taxon>Chromatiaceae</taxon>
        <taxon>Thiobaca</taxon>
    </lineage>
</organism>
<dbReference type="EMBL" id="SMAO01000006">
    <property type="protein sequence ID" value="TCT20164.1"/>
    <property type="molecule type" value="Genomic_DNA"/>
</dbReference>
<dbReference type="InterPro" id="IPR013396">
    <property type="entry name" value="CRISPR-assoc_prot_Csy4"/>
</dbReference>
<dbReference type="NCBIfam" id="TIGR02563">
    <property type="entry name" value="cas_Csy4"/>
    <property type="match status" value="1"/>
</dbReference>
<dbReference type="RefSeq" id="WP_132977566.1">
    <property type="nucleotide sequence ID" value="NZ_SMAO01000006.1"/>
</dbReference>
<comment type="caution">
    <text evidence="1">The sequence shown here is derived from an EMBL/GenBank/DDBJ whole genome shotgun (WGS) entry which is preliminary data.</text>
</comment>
<reference evidence="1 2" key="1">
    <citation type="submission" date="2019-03" db="EMBL/GenBank/DDBJ databases">
        <title>Genomic Encyclopedia of Type Strains, Phase IV (KMG-IV): sequencing the most valuable type-strain genomes for metagenomic binning, comparative biology and taxonomic classification.</title>
        <authorList>
            <person name="Goeker M."/>
        </authorList>
    </citation>
    <scope>NUCLEOTIDE SEQUENCE [LARGE SCALE GENOMIC DNA]</scope>
    <source>
        <strain evidence="1 2">DSM 13587</strain>
    </source>
</reference>